<organism evidence="3 4">
    <name type="scientific">Cajanus cajan</name>
    <name type="common">Pigeon pea</name>
    <name type="synonym">Cajanus indicus</name>
    <dbReference type="NCBI Taxonomy" id="3821"/>
    <lineage>
        <taxon>Eukaryota</taxon>
        <taxon>Viridiplantae</taxon>
        <taxon>Streptophyta</taxon>
        <taxon>Embryophyta</taxon>
        <taxon>Tracheophyta</taxon>
        <taxon>Spermatophyta</taxon>
        <taxon>Magnoliopsida</taxon>
        <taxon>eudicotyledons</taxon>
        <taxon>Gunneridae</taxon>
        <taxon>Pentapetalae</taxon>
        <taxon>rosids</taxon>
        <taxon>fabids</taxon>
        <taxon>Fabales</taxon>
        <taxon>Fabaceae</taxon>
        <taxon>Papilionoideae</taxon>
        <taxon>50 kb inversion clade</taxon>
        <taxon>NPAAA clade</taxon>
        <taxon>indigoferoid/millettioid clade</taxon>
        <taxon>Phaseoleae</taxon>
        <taxon>Cajanus</taxon>
    </lineage>
</organism>
<dbReference type="OMA" id="KHICING"/>
<dbReference type="GO" id="GO:0004523">
    <property type="term" value="F:RNA-DNA hybrid ribonuclease activity"/>
    <property type="evidence" value="ECO:0007669"/>
    <property type="project" value="InterPro"/>
</dbReference>
<sequence>MIRWNPPPPGTLKLNCDRTIMNNRLASCGGILRDSYGSFILAYAGLIGRCSVAQAELWAIYHGLRLIKDKFISSPIIIESDSSTVVSFLNEGCPRSHSCYSLLNHIVRMSGGFHKIDCSHVLREDNKVDDGFAKLGFSLPEGVHSFSSPQVGHIFFYLLISLQFFSLVDISFCILNF</sequence>
<dbReference type="EMBL" id="KQ484166">
    <property type="protein sequence ID" value="KYP36841.1"/>
    <property type="molecule type" value="Genomic_DNA"/>
</dbReference>
<feature type="transmembrane region" description="Helical" evidence="1">
    <location>
        <begin position="154"/>
        <end position="175"/>
    </location>
</feature>
<dbReference type="PANTHER" id="PTHR47723">
    <property type="entry name" value="OS05G0353850 PROTEIN"/>
    <property type="match status" value="1"/>
</dbReference>
<dbReference type="InterPro" id="IPR044730">
    <property type="entry name" value="RNase_H-like_dom_plant"/>
</dbReference>
<dbReference type="InterPro" id="IPR053151">
    <property type="entry name" value="RNase_H-like"/>
</dbReference>
<proteinExistence type="predicted"/>
<dbReference type="InterPro" id="IPR012337">
    <property type="entry name" value="RNaseH-like_sf"/>
</dbReference>
<accession>A0A151R2Q5</accession>
<evidence type="ECO:0000259" key="2">
    <source>
        <dbReference type="Pfam" id="PF13456"/>
    </source>
</evidence>
<dbReference type="SUPFAM" id="SSF53098">
    <property type="entry name" value="Ribonuclease H-like"/>
    <property type="match status" value="1"/>
</dbReference>
<evidence type="ECO:0000313" key="4">
    <source>
        <dbReference type="Proteomes" id="UP000075243"/>
    </source>
</evidence>
<dbReference type="PANTHER" id="PTHR47723:SF19">
    <property type="entry name" value="POLYNUCLEOTIDYL TRANSFERASE, RIBONUCLEASE H-LIKE SUPERFAMILY PROTEIN"/>
    <property type="match status" value="1"/>
</dbReference>
<dbReference type="InterPro" id="IPR002156">
    <property type="entry name" value="RNaseH_domain"/>
</dbReference>
<dbReference type="AlphaFoldDB" id="A0A151R2Q5"/>
<dbReference type="Gene3D" id="3.30.420.10">
    <property type="entry name" value="Ribonuclease H-like superfamily/Ribonuclease H"/>
    <property type="match status" value="1"/>
</dbReference>
<dbReference type="CDD" id="cd06222">
    <property type="entry name" value="RNase_H_like"/>
    <property type="match status" value="1"/>
</dbReference>
<keyword evidence="1" id="KW-0472">Membrane</keyword>
<evidence type="ECO:0000313" key="3">
    <source>
        <dbReference type="EMBL" id="KYP36841.1"/>
    </source>
</evidence>
<reference evidence="3" key="1">
    <citation type="journal article" date="2012" name="Nat. Biotechnol.">
        <title>Draft genome sequence of pigeonpea (Cajanus cajan), an orphan legume crop of resource-poor farmers.</title>
        <authorList>
            <person name="Varshney R.K."/>
            <person name="Chen W."/>
            <person name="Li Y."/>
            <person name="Bharti A.K."/>
            <person name="Saxena R.K."/>
            <person name="Schlueter J.A."/>
            <person name="Donoghue M.T."/>
            <person name="Azam S."/>
            <person name="Fan G."/>
            <person name="Whaley A.M."/>
            <person name="Farmer A.D."/>
            <person name="Sheridan J."/>
            <person name="Iwata A."/>
            <person name="Tuteja R."/>
            <person name="Penmetsa R.V."/>
            <person name="Wu W."/>
            <person name="Upadhyaya H.D."/>
            <person name="Yang S.P."/>
            <person name="Shah T."/>
            <person name="Saxena K.B."/>
            <person name="Michael T."/>
            <person name="McCombie W.R."/>
            <person name="Yang B."/>
            <person name="Zhang G."/>
            <person name="Yang H."/>
            <person name="Wang J."/>
            <person name="Spillane C."/>
            <person name="Cook D.R."/>
            <person name="May G.D."/>
            <person name="Xu X."/>
            <person name="Jackson S.A."/>
        </authorList>
    </citation>
    <scope>NUCLEOTIDE SEQUENCE [LARGE SCALE GENOMIC DNA]</scope>
</reference>
<gene>
    <name evidence="3" type="ORF">KK1_042004</name>
</gene>
<dbReference type="Gramene" id="C.cajan_38493.t">
    <property type="protein sequence ID" value="C.cajan_38493.t.cds1"/>
    <property type="gene ID" value="C.cajan_38493"/>
</dbReference>
<keyword evidence="1" id="KW-0812">Transmembrane</keyword>
<dbReference type="GO" id="GO:0003676">
    <property type="term" value="F:nucleic acid binding"/>
    <property type="evidence" value="ECO:0007669"/>
    <property type="project" value="InterPro"/>
</dbReference>
<protein>
    <submittedName>
        <fullName evidence="3">Ribonuclease H protein At1g65750 family</fullName>
    </submittedName>
</protein>
<feature type="domain" description="RNase H type-1" evidence="2">
    <location>
        <begin position="21"/>
        <end position="134"/>
    </location>
</feature>
<dbReference type="InterPro" id="IPR036397">
    <property type="entry name" value="RNaseH_sf"/>
</dbReference>
<keyword evidence="1" id="KW-1133">Transmembrane helix</keyword>
<evidence type="ECO:0000256" key="1">
    <source>
        <dbReference type="SAM" id="Phobius"/>
    </source>
</evidence>
<dbReference type="Proteomes" id="UP000075243">
    <property type="component" value="Unassembled WGS sequence"/>
</dbReference>
<dbReference type="Pfam" id="PF13456">
    <property type="entry name" value="RVT_3"/>
    <property type="match status" value="1"/>
</dbReference>
<name>A0A151R2Q5_CAJCA</name>
<keyword evidence="4" id="KW-1185">Reference proteome</keyword>